<dbReference type="InterPro" id="IPR006638">
    <property type="entry name" value="Elp3/MiaA/NifB-like_rSAM"/>
</dbReference>
<evidence type="ECO:0000313" key="4">
    <source>
        <dbReference type="EMBL" id="RXJ60117.1"/>
    </source>
</evidence>
<keyword evidence="2" id="KW-0349">Heme</keyword>
<evidence type="ECO:0000256" key="1">
    <source>
        <dbReference type="ARBA" id="ARBA00006100"/>
    </source>
</evidence>
<dbReference type="Proteomes" id="UP000290657">
    <property type="component" value="Unassembled WGS sequence"/>
</dbReference>
<dbReference type="SFLD" id="SFLDF00562">
    <property type="entry name" value="HemN-like__clustered_with_heat"/>
    <property type="match status" value="1"/>
</dbReference>
<dbReference type="InterPro" id="IPR004559">
    <property type="entry name" value="HemW-like"/>
</dbReference>
<dbReference type="GO" id="GO:0004109">
    <property type="term" value="F:coproporphyrinogen oxidase activity"/>
    <property type="evidence" value="ECO:0007669"/>
    <property type="project" value="InterPro"/>
</dbReference>
<evidence type="ECO:0000259" key="3">
    <source>
        <dbReference type="PROSITE" id="PS51918"/>
    </source>
</evidence>
<keyword evidence="2" id="KW-0408">Iron</keyword>
<organism evidence="4 5">
    <name type="scientific">Candidatus Marinarcus aquaticus</name>
    <dbReference type="NCBI Taxonomy" id="2044504"/>
    <lineage>
        <taxon>Bacteria</taxon>
        <taxon>Pseudomonadati</taxon>
        <taxon>Campylobacterota</taxon>
        <taxon>Epsilonproteobacteria</taxon>
        <taxon>Campylobacterales</taxon>
        <taxon>Arcobacteraceae</taxon>
        <taxon>Candidatus Marinarcus</taxon>
    </lineage>
</organism>
<dbReference type="GO" id="GO:0051539">
    <property type="term" value="F:4 iron, 4 sulfur cluster binding"/>
    <property type="evidence" value="ECO:0007669"/>
    <property type="project" value="UniProtKB-UniRule"/>
</dbReference>
<keyword evidence="2" id="KW-0143">Chaperone</keyword>
<dbReference type="NCBIfam" id="TIGR00539">
    <property type="entry name" value="hemN_rel"/>
    <property type="match status" value="1"/>
</dbReference>
<comment type="function">
    <text evidence="2">Probably acts as a heme chaperone, transferring heme to an unknown acceptor. Binds one molecule of heme per monomer, possibly covalently. Binds 1 [4Fe-4S] cluster. The cluster is coordinated with 3 cysteines and an exchangeable S-adenosyl-L-methionine.</text>
</comment>
<dbReference type="Gene3D" id="3.80.30.20">
    <property type="entry name" value="tm_1862 like domain"/>
    <property type="match status" value="1"/>
</dbReference>
<dbReference type="SFLD" id="SFLDG01065">
    <property type="entry name" value="anaerobic_coproporphyrinogen-I"/>
    <property type="match status" value="1"/>
</dbReference>
<name>A0A4Q0XRK1_9BACT</name>
<dbReference type="OrthoDB" id="9808022at2"/>
<keyword evidence="5" id="KW-1185">Reference proteome</keyword>
<gene>
    <name evidence="4" type="ORF">CRV04_03695</name>
</gene>
<dbReference type="SUPFAM" id="SSF102114">
    <property type="entry name" value="Radical SAM enzymes"/>
    <property type="match status" value="1"/>
</dbReference>
<dbReference type="GO" id="GO:0005737">
    <property type="term" value="C:cytoplasm"/>
    <property type="evidence" value="ECO:0007669"/>
    <property type="project" value="UniProtKB-SubCell"/>
</dbReference>
<dbReference type="InterPro" id="IPR058240">
    <property type="entry name" value="rSAM_sf"/>
</dbReference>
<comment type="similarity">
    <text evidence="1">Belongs to the anaerobic coproporphyrinogen-III oxidase family. HemW subfamily.</text>
</comment>
<dbReference type="CDD" id="cd01335">
    <property type="entry name" value="Radical_SAM"/>
    <property type="match status" value="1"/>
</dbReference>
<keyword evidence="2" id="KW-0949">S-adenosyl-L-methionine</keyword>
<keyword evidence="2" id="KW-0479">Metal-binding</keyword>
<dbReference type="PROSITE" id="PS51918">
    <property type="entry name" value="RADICAL_SAM"/>
    <property type="match status" value="1"/>
</dbReference>
<dbReference type="PANTHER" id="PTHR13932:SF5">
    <property type="entry name" value="RADICAL S-ADENOSYL METHIONINE DOMAIN-CONTAINING PROTEIN 1, MITOCHONDRIAL"/>
    <property type="match status" value="1"/>
</dbReference>
<accession>A0A4Q0XRK1</accession>
<dbReference type="InterPro" id="IPR007197">
    <property type="entry name" value="rSAM"/>
</dbReference>
<dbReference type="AlphaFoldDB" id="A0A4Q0XRK1"/>
<keyword evidence="2" id="KW-0963">Cytoplasm</keyword>
<dbReference type="SMART" id="SM00729">
    <property type="entry name" value="Elp3"/>
    <property type="match status" value="1"/>
</dbReference>
<keyword evidence="2" id="KW-0411">Iron-sulfur</keyword>
<dbReference type="InterPro" id="IPR034505">
    <property type="entry name" value="Coproporphyrinogen-III_oxidase"/>
</dbReference>
<evidence type="ECO:0000256" key="2">
    <source>
        <dbReference type="RuleBase" id="RU364116"/>
    </source>
</evidence>
<dbReference type="InterPro" id="IPR023404">
    <property type="entry name" value="rSAM_horseshoe"/>
</dbReference>
<comment type="caution">
    <text evidence="4">The sequence shown here is derived from an EMBL/GenBank/DDBJ whole genome shotgun (WGS) entry which is preliminary data.</text>
</comment>
<dbReference type="EMBL" id="PDKN01000002">
    <property type="protein sequence ID" value="RXJ60117.1"/>
    <property type="molecule type" value="Genomic_DNA"/>
</dbReference>
<sequence>MLLYLHIPFCDSKCFYCAFNSYTTMFHLKENYMKALYLELKTSLEKYQPTIETLFIGGGTPSTILAKHFAPIFDLIQPYLLENAEITTEANPNSATLQWQKEMYDLGVNRISFGVQSFDDDKLKFLGRAHNGQKAIQAVNIAYKIGFKNINCDLIYGVANDTLKSVKKDIDIMTSLPINHISAYSLTLEEGTKFFDQKRVKIDDEELSVQLFEYLETKGFKQYEISNFALSNEARSQHNLGYWKYKEYLGIGAGAVGCINNKRYYATSEIDQFISAPNTYEIENLSEEDIKTERILLGLRSVVGFEKSLLNEDEFERAKELIENGQLVLKNEQFFALNYLLADEIALYVIN</sequence>
<proteinExistence type="inferred from homology"/>
<dbReference type="PANTHER" id="PTHR13932">
    <property type="entry name" value="COPROPORPHYRINIGEN III OXIDASE"/>
    <property type="match status" value="1"/>
</dbReference>
<keyword evidence="2" id="KW-0004">4Fe-4S</keyword>
<dbReference type="GO" id="GO:0006779">
    <property type="term" value="P:porphyrin-containing compound biosynthetic process"/>
    <property type="evidence" value="ECO:0007669"/>
    <property type="project" value="InterPro"/>
</dbReference>
<feature type="domain" description="Radical SAM core" evidence="3">
    <location>
        <begin position="1"/>
        <end position="221"/>
    </location>
</feature>
<comment type="subcellular location">
    <subcellularLocation>
        <location evidence="2">Cytoplasm</location>
    </subcellularLocation>
</comment>
<dbReference type="SFLD" id="SFLDS00029">
    <property type="entry name" value="Radical_SAM"/>
    <property type="match status" value="1"/>
</dbReference>
<evidence type="ECO:0000313" key="5">
    <source>
        <dbReference type="Proteomes" id="UP000290657"/>
    </source>
</evidence>
<dbReference type="GO" id="GO:0046872">
    <property type="term" value="F:metal ion binding"/>
    <property type="evidence" value="ECO:0007669"/>
    <property type="project" value="UniProtKB-UniRule"/>
</dbReference>
<reference evidence="4 5" key="1">
    <citation type="submission" date="2017-10" db="EMBL/GenBank/DDBJ databases">
        <title>Genomics of the genus Arcobacter.</title>
        <authorList>
            <person name="Perez-Cataluna A."/>
            <person name="Figueras M.J."/>
        </authorList>
    </citation>
    <scope>NUCLEOTIDE SEQUENCE [LARGE SCALE GENOMIC DNA]</scope>
    <source>
        <strain evidence="4 5">CECT 8987</strain>
    </source>
</reference>
<dbReference type="Pfam" id="PF04055">
    <property type="entry name" value="Radical_SAM"/>
    <property type="match status" value="1"/>
</dbReference>
<protein>
    <recommendedName>
        <fullName evidence="2">Heme chaperone HemW</fullName>
    </recommendedName>
</protein>